<dbReference type="SUPFAM" id="SSF55729">
    <property type="entry name" value="Acyl-CoA N-acyltransferases (Nat)"/>
    <property type="match status" value="1"/>
</dbReference>
<proteinExistence type="predicted"/>
<dbReference type="RefSeq" id="WP_256601507.1">
    <property type="nucleotide sequence ID" value="NZ_JANIBJ010000009.1"/>
</dbReference>
<gene>
    <name evidence="4" type="ORF">NP590_06595</name>
</gene>
<evidence type="ECO:0000256" key="2">
    <source>
        <dbReference type="ARBA" id="ARBA00023315"/>
    </source>
</evidence>
<dbReference type="InterPro" id="IPR000182">
    <property type="entry name" value="GNAT_dom"/>
</dbReference>
<dbReference type="PANTHER" id="PTHR43877">
    <property type="entry name" value="AMINOALKYLPHOSPHONATE N-ACETYLTRANSFERASE-RELATED-RELATED"/>
    <property type="match status" value="1"/>
</dbReference>
<evidence type="ECO:0000313" key="4">
    <source>
        <dbReference type="EMBL" id="MCQ8103768.1"/>
    </source>
</evidence>
<protein>
    <submittedName>
        <fullName evidence="4">GNAT family N-acetyltransferase</fullName>
    </submittedName>
</protein>
<dbReference type="InterPro" id="IPR050832">
    <property type="entry name" value="Bact_Acetyltransf"/>
</dbReference>
<dbReference type="Gene3D" id="3.40.630.30">
    <property type="match status" value="1"/>
</dbReference>
<sequence>MQITDYYLEPANHAADFADLRLIRQEVFVDEQGIAPDIEFDELDRHCHHVIARDRQSRPIGTGRLTADGKIGRMAVLRDWRGQRVGQSLLRFLLEKARRLGLETVSANAQLAALDFYRKAGFVAEGEVFMEAGIPHQIMRLSLQPLDNTVRRAAKPAPESVPAMRLETLESASAATLQLINDARRQLTIYSRDLEYSLYGQAEIVEALKQLALRNRGGGVSIIIQEPANLRGQTHPVLELAQRLTSHFQIRAPVESEDLQYQSAFVLNDNGGYLFRLLGNRFEGHWSPNLPPKNRSLLEEFERVWQRSRPCSEFRALGL</sequence>
<comment type="caution">
    <text evidence="4">The sequence shown here is derived from an EMBL/GenBank/DDBJ whole genome shotgun (WGS) entry which is preliminary data.</text>
</comment>
<evidence type="ECO:0000256" key="1">
    <source>
        <dbReference type="ARBA" id="ARBA00022679"/>
    </source>
</evidence>
<keyword evidence="2" id="KW-0012">Acyltransferase</keyword>
<dbReference type="InterPro" id="IPR016181">
    <property type="entry name" value="Acyl_CoA_acyltransferase"/>
</dbReference>
<dbReference type="EMBL" id="JANIBJ010000009">
    <property type="protein sequence ID" value="MCQ8103768.1"/>
    <property type="molecule type" value="Genomic_DNA"/>
</dbReference>
<organism evidence="4 5">
    <name type="scientific">Methylomonas subterranea</name>
    <dbReference type="NCBI Taxonomy" id="2952225"/>
    <lineage>
        <taxon>Bacteria</taxon>
        <taxon>Pseudomonadati</taxon>
        <taxon>Pseudomonadota</taxon>
        <taxon>Gammaproteobacteria</taxon>
        <taxon>Methylococcales</taxon>
        <taxon>Methylococcaceae</taxon>
        <taxon>Methylomonas</taxon>
    </lineage>
</organism>
<dbReference type="Pfam" id="PF13673">
    <property type="entry name" value="Acetyltransf_10"/>
    <property type="match status" value="1"/>
</dbReference>
<evidence type="ECO:0000259" key="3">
    <source>
        <dbReference type="PROSITE" id="PS51186"/>
    </source>
</evidence>
<feature type="domain" description="N-acetyltransferase" evidence="3">
    <location>
        <begin position="6"/>
        <end position="144"/>
    </location>
</feature>
<reference evidence="4 5" key="1">
    <citation type="submission" date="2022-07" db="EMBL/GenBank/DDBJ databases">
        <title>Methylomonas rivi sp. nov., Methylomonas rosea sp. nov., Methylomonas aureus sp. nov. and Methylomonas subterranea sp. nov., four novel methanotrophs isolated from a freshwater creek and the deep terrestrial subsurface.</title>
        <authorList>
            <person name="Abin C."/>
            <person name="Sankaranarayanan K."/>
            <person name="Garner C."/>
            <person name="Sindelar R."/>
            <person name="Kotary K."/>
            <person name="Garner R."/>
            <person name="Barclay S."/>
            <person name="Lawson P."/>
            <person name="Krumholz L."/>
        </authorList>
    </citation>
    <scope>NUCLEOTIDE SEQUENCE [LARGE SCALE GENOMIC DNA]</scope>
    <source>
        <strain evidence="4 5">SURF-2</strain>
    </source>
</reference>
<dbReference type="Pfam" id="PF25559">
    <property type="entry name" value="DUF7931"/>
    <property type="match status" value="1"/>
</dbReference>
<dbReference type="InterPro" id="IPR057691">
    <property type="entry name" value="DUF7931"/>
</dbReference>
<dbReference type="PROSITE" id="PS51186">
    <property type="entry name" value="GNAT"/>
    <property type="match status" value="1"/>
</dbReference>
<keyword evidence="5" id="KW-1185">Reference proteome</keyword>
<evidence type="ECO:0000313" key="5">
    <source>
        <dbReference type="Proteomes" id="UP001524499"/>
    </source>
</evidence>
<dbReference type="Proteomes" id="UP001524499">
    <property type="component" value="Unassembled WGS sequence"/>
</dbReference>
<name>A0ABT1TE82_9GAMM</name>
<keyword evidence="1" id="KW-0808">Transferase</keyword>
<accession>A0ABT1TE82</accession>
<dbReference type="CDD" id="cd04301">
    <property type="entry name" value="NAT_SF"/>
    <property type="match status" value="1"/>
</dbReference>